<dbReference type="EMBL" id="JBFMKM010000013">
    <property type="protein sequence ID" value="KAL1301855.1"/>
    <property type="molecule type" value="Genomic_DNA"/>
</dbReference>
<evidence type="ECO:0000256" key="1">
    <source>
        <dbReference type="ARBA" id="ARBA00023242"/>
    </source>
</evidence>
<dbReference type="PROSITE" id="PS50048">
    <property type="entry name" value="ZN2_CY6_FUNGAL_2"/>
    <property type="match status" value="1"/>
</dbReference>
<dbReference type="Gene3D" id="4.10.240.10">
    <property type="entry name" value="Zn(2)-C6 fungal-type DNA-binding domain"/>
    <property type="match status" value="1"/>
</dbReference>
<reference evidence="4 5" key="1">
    <citation type="submission" date="2024-07" db="EMBL/GenBank/DDBJ databases">
        <title>Draft sequence of the Neodothiora populina.</title>
        <authorList>
            <person name="Drown D.D."/>
            <person name="Schuette U.S."/>
            <person name="Buechlein A.B."/>
            <person name="Rusch D.R."/>
            <person name="Winton L.W."/>
            <person name="Adams G.A."/>
        </authorList>
    </citation>
    <scope>NUCLEOTIDE SEQUENCE [LARGE SCALE GENOMIC DNA]</scope>
    <source>
        <strain evidence="4 5">CPC 39397</strain>
    </source>
</reference>
<feature type="compositionally biased region" description="Basic residues" evidence="2">
    <location>
        <begin position="55"/>
        <end position="65"/>
    </location>
</feature>
<dbReference type="GeneID" id="95979739"/>
<evidence type="ECO:0000256" key="2">
    <source>
        <dbReference type="SAM" id="MobiDB-lite"/>
    </source>
</evidence>
<organism evidence="4 5">
    <name type="scientific">Neodothiora populina</name>
    <dbReference type="NCBI Taxonomy" id="2781224"/>
    <lineage>
        <taxon>Eukaryota</taxon>
        <taxon>Fungi</taxon>
        <taxon>Dikarya</taxon>
        <taxon>Ascomycota</taxon>
        <taxon>Pezizomycotina</taxon>
        <taxon>Dothideomycetes</taxon>
        <taxon>Dothideomycetidae</taxon>
        <taxon>Dothideales</taxon>
        <taxon>Dothioraceae</taxon>
        <taxon>Neodothiora</taxon>
    </lineage>
</organism>
<evidence type="ECO:0000313" key="5">
    <source>
        <dbReference type="Proteomes" id="UP001562354"/>
    </source>
</evidence>
<dbReference type="RefSeq" id="XP_069198131.1">
    <property type="nucleotide sequence ID" value="XM_069345924.1"/>
</dbReference>
<gene>
    <name evidence="4" type="ORF">AAFC00_006040</name>
</gene>
<dbReference type="Pfam" id="PF11951">
    <property type="entry name" value="Fungal_trans_2"/>
    <property type="match status" value="1"/>
</dbReference>
<keyword evidence="1" id="KW-0539">Nucleus</keyword>
<dbReference type="InterPro" id="IPR021858">
    <property type="entry name" value="Fun_TF"/>
</dbReference>
<sequence>MGRTGAPSKACQTCKTRKIKCDEGKPSCYQCVKTSRVCPGYSDVIFRNQTEAVKRKQQLPKKQRPQSKAFNARLPKSAECDEESSGTSTALVRRRQSFTSDDVSRELKSRFGQLRVYSSSESIRPPPWLSIQEQAVNICFKNFDTMYGVGYDDGHNILHALAPLYQASSEGSPLRVSLHAVALSALSMLSSKRILQHQAALAYGKAIKTMSTALLDTTFAQKDETLLAALVLSWYETINASDGSMRAWSSHIDGAAAILKMRGSSQFHDPLGLVLFRQVRTEMFINCLRSGTAPEDFPEQGGWLSDTHLGTYDYRDPVHDLMHHAVELPTLLQIQKEIMRHAPDTEALSDMQALVGRARQVEKAMADTKLPDEFRPRTIGYIADLPEDIDTATAWVGPVYDYRDVYVASALNKIHSCRILAAKIMTTGIMWMYPVGYSQKEEYRHATYIQQRATDEICSSVPLHFRWGKRNGEHLNSSDEEMNHTVDLVVGYLLHWPLRVARTSDEISTEQKRWIDRQLNNVGERCGVRQATVFEVEEDQAAIS</sequence>
<name>A0ABR3P836_9PEZI</name>
<evidence type="ECO:0000313" key="4">
    <source>
        <dbReference type="EMBL" id="KAL1301855.1"/>
    </source>
</evidence>
<dbReference type="Proteomes" id="UP001562354">
    <property type="component" value="Unassembled WGS sequence"/>
</dbReference>
<proteinExistence type="predicted"/>
<dbReference type="InterPro" id="IPR001138">
    <property type="entry name" value="Zn2Cys6_DnaBD"/>
</dbReference>
<dbReference type="PANTHER" id="PTHR38791:SF13">
    <property type="entry name" value="ZN(2)-C6 FUNGAL-TYPE DOMAIN-CONTAINING PROTEIN"/>
    <property type="match status" value="1"/>
</dbReference>
<dbReference type="Pfam" id="PF00172">
    <property type="entry name" value="Zn_clus"/>
    <property type="match status" value="1"/>
</dbReference>
<keyword evidence="5" id="KW-1185">Reference proteome</keyword>
<protein>
    <recommendedName>
        <fullName evidence="3">Zn(2)-C6 fungal-type domain-containing protein</fullName>
    </recommendedName>
</protein>
<dbReference type="SUPFAM" id="SSF57701">
    <property type="entry name" value="Zn2/Cys6 DNA-binding domain"/>
    <property type="match status" value="1"/>
</dbReference>
<dbReference type="PROSITE" id="PS00463">
    <property type="entry name" value="ZN2_CY6_FUNGAL_1"/>
    <property type="match status" value="1"/>
</dbReference>
<dbReference type="SMART" id="SM00066">
    <property type="entry name" value="GAL4"/>
    <property type="match status" value="1"/>
</dbReference>
<dbReference type="InterPro" id="IPR053175">
    <property type="entry name" value="DHMBA_Reg_Transcription_Factor"/>
</dbReference>
<comment type="caution">
    <text evidence="4">The sequence shown here is derived from an EMBL/GenBank/DDBJ whole genome shotgun (WGS) entry which is preliminary data.</text>
</comment>
<dbReference type="CDD" id="cd00067">
    <property type="entry name" value="GAL4"/>
    <property type="match status" value="1"/>
</dbReference>
<accession>A0ABR3P836</accession>
<dbReference type="InterPro" id="IPR036864">
    <property type="entry name" value="Zn2-C6_fun-type_DNA-bd_sf"/>
</dbReference>
<evidence type="ECO:0000259" key="3">
    <source>
        <dbReference type="PROSITE" id="PS50048"/>
    </source>
</evidence>
<feature type="region of interest" description="Disordered" evidence="2">
    <location>
        <begin position="53"/>
        <end position="95"/>
    </location>
</feature>
<feature type="domain" description="Zn(2)-C6 fungal-type" evidence="3">
    <location>
        <begin position="10"/>
        <end position="38"/>
    </location>
</feature>
<dbReference type="PANTHER" id="PTHR38791">
    <property type="entry name" value="ZN(II)2CYS6 TRANSCRIPTION FACTOR (EUROFUNG)-RELATED-RELATED"/>
    <property type="match status" value="1"/>
</dbReference>